<dbReference type="SUPFAM" id="SSF54427">
    <property type="entry name" value="NTF2-like"/>
    <property type="match status" value="1"/>
</dbReference>
<reference evidence="3" key="1">
    <citation type="submission" date="2016-10" db="EMBL/GenBank/DDBJ databases">
        <authorList>
            <person name="Varghese N."/>
            <person name="Submissions S."/>
        </authorList>
    </citation>
    <scope>NUCLEOTIDE SEQUENCE [LARGE SCALE GENOMIC DNA]</scope>
    <source>
        <strain evidence="3">DSM 22703</strain>
    </source>
</reference>
<protein>
    <recommendedName>
        <fullName evidence="1">DUF4440 domain-containing protein</fullName>
    </recommendedName>
</protein>
<dbReference type="Gene3D" id="3.10.450.50">
    <property type="match status" value="1"/>
</dbReference>
<dbReference type="RefSeq" id="WP_175454279.1">
    <property type="nucleotide sequence ID" value="NZ_FMXE01000036.1"/>
</dbReference>
<keyword evidence="3" id="KW-1185">Reference proteome</keyword>
<organism evidence="2 3">
    <name type="scientific">Algoriphagus alkaliphilus</name>
    <dbReference type="NCBI Taxonomy" id="279824"/>
    <lineage>
        <taxon>Bacteria</taxon>
        <taxon>Pseudomonadati</taxon>
        <taxon>Bacteroidota</taxon>
        <taxon>Cytophagia</taxon>
        <taxon>Cytophagales</taxon>
        <taxon>Cyclobacteriaceae</taxon>
        <taxon>Algoriphagus</taxon>
    </lineage>
</organism>
<dbReference type="Proteomes" id="UP000198756">
    <property type="component" value="Unassembled WGS sequence"/>
</dbReference>
<evidence type="ECO:0000313" key="3">
    <source>
        <dbReference type="Proteomes" id="UP000198756"/>
    </source>
</evidence>
<dbReference type="AlphaFoldDB" id="A0A1G5ZFP0"/>
<gene>
    <name evidence="2" type="ORF">SAMN03080617_03754</name>
</gene>
<evidence type="ECO:0000313" key="2">
    <source>
        <dbReference type="EMBL" id="SDA93604.1"/>
    </source>
</evidence>
<proteinExistence type="predicted"/>
<evidence type="ECO:0000259" key="1">
    <source>
        <dbReference type="Pfam" id="PF14534"/>
    </source>
</evidence>
<feature type="domain" description="DUF4440" evidence="1">
    <location>
        <begin position="19"/>
        <end position="116"/>
    </location>
</feature>
<dbReference type="InterPro" id="IPR032710">
    <property type="entry name" value="NTF2-like_dom_sf"/>
</dbReference>
<dbReference type="InterPro" id="IPR027843">
    <property type="entry name" value="DUF4440"/>
</dbReference>
<accession>A0A1G5ZFP0</accession>
<dbReference type="EMBL" id="FMXE01000036">
    <property type="protein sequence ID" value="SDA93604.1"/>
    <property type="molecule type" value="Genomic_DNA"/>
</dbReference>
<name>A0A1G5ZFP0_9BACT</name>
<dbReference type="Pfam" id="PF14534">
    <property type="entry name" value="DUF4440"/>
    <property type="match status" value="1"/>
</dbReference>
<sequence>METLMIESKAISLSQEKCSSLLEFDLETFSLLFDERGLIFYPDGMVETKSEIIANLKSGKTVFQGIEVLKILARSYGSTAVVQGEGFFNIKLQDEEFSEVLNFIDVWVEKEEGWKLVSAHLIKMG</sequence>